<dbReference type="AlphaFoldDB" id="A0A560H2B8"/>
<protein>
    <submittedName>
        <fullName evidence="2">Uncharacterized protein</fullName>
    </submittedName>
</protein>
<sequence length="56" mass="6486">MLATFRLWPGPVVGDRPQDLIEQKPKNEEVTAMRYALLWLLGVPLPVLIIIYLIFH</sequence>
<keyword evidence="1" id="KW-0472">Membrane</keyword>
<dbReference type="EMBL" id="VITR01000009">
    <property type="protein sequence ID" value="TWB40452.1"/>
    <property type="molecule type" value="Genomic_DNA"/>
</dbReference>
<name>A0A560H2B8_9PROT</name>
<keyword evidence="1" id="KW-0812">Transmembrane</keyword>
<proteinExistence type="predicted"/>
<comment type="caution">
    <text evidence="2">The sequence shown here is derived from an EMBL/GenBank/DDBJ whole genome shotgun (WGS) entry which is preliminary data.</text>
</comment>
<gene>
    <name evidence="2" type="ORF">FBZ90_10955</name>
</gene>
<keyword evidence="1" id="KW-1133">Transmembrane helix</keyword>
<reference evidence="2 3" key="1">
    <citation type="submission" date="2019-06" db="EMBL/GenBank/DDBJ databases">
        <title>Genomic Encyclopedia of Type Strains, Phase IV (KMG-V): Genome sequencing to study the core and pangenomes of soil and plant-associated prokaryotes.</title>
        <authorList>
            <person name="Whitman W."/>
        </authorList>
    </citation>
    <scope>NUCLEOTIDE SEQUENCE [LARGE SCALE GENOMIC DNA]</scope>
    <source>
        <strain evidence="2 3">BR 11622</strain>
    </source>
</reference>
<evidence type="ECO:0000256" key="1">
    <source>
        <dbReference type="SAM" id="Phobius"/>
    </source>
</evidence>
<keyword evidence="3" id="KW-1185">Reference proteome</keyword>
<evidence type="ECO:0000313" key="2">
    <source>
        <dbReference type="EMBL" id="TWB40452.1"/>
    </source>
</evidence>
<feature type="transmembrane region" description="Helical" evidence="1">
    <location>
        <begin position="36"/>
        <end position="55"/>
    </location>
</feature>
<evidence type="ECO:0000313" key="3">
    <source>
        <dbReference type="Proteomes" id="UP000315751"/>
    </source>
</evidence>
<accession>A0A560H2B8</accession>
<dbReference type="RefSeq" id="WP_186455862.1">
    <property type="nucleotide sequence ID" value="NZ_VITR01000009.1"/>
</dbReference>
<dbReference type="Proteomes" id="UP000315751">
    <property type="component" value="Unassembled WGS sequence"/>
</dbReference>
<organism evidence="2 3">
    <name type="scientific">Nitrospirillum amazonense</name>
    <dbReference type="NCBI Taxonomy" id="28077"/>
    <lineage>
        <taxon>Bacteria</taxon>
        <taxon>Pseudomonadati</taxon>
        <taxon>Pseudomonadota</taxon>
        <taxon>Alphaproteobacteria</taxon>
        <taxon>Rhodospirillales</taxon>
        <taxon>Azospirillaceae</taxon>
        <taxon>Nitrospirillum</taxon>
    </lineage>
</organism>